<dbReference type="KEGG" id="shaw:CEB94_14750"/>
<reference evidence="2 3" key="1">
    <citation type="submission" date="2017-06" db="EMBL/GenBank/DDBJ databases">
        <title>Complete Genome Sequence of Streptomyces hawaiiensis NRRL 15010 and insights into acyldepsipeptides biosynthesis.</title>
        <authorList>
            <person name="Mariita R.M."/>
            <person name="Sello J.K."/>
        </authorList>
    </citation>
    <scope>NUCLEOTIDE SEQUENCE [LARGE SCALE GENOMIC DNA]</scope>
    <source>
        <strain evidence="2 3">ATCC 12236</strain>
    </source>
</reference>
<sequence length="127" mass="14063">MCLVRGGTDGIECRLVAGLCLCHAGTGRLLRCPQRRAHLPPADDQCGRDTDSRDRSSSQRPYSLKIHNPLLDIELRVVRERQDPADAPGDQRVLLVLVLRLQLTREVPFASPFGVFHIGVDSVSEIP</sequence>
<evidence type="ECO:0000313" key="3">
    <source>
        <dbReference type="Proteomes" id="UP000495940"/>
    </source>
</evidence>
<organism evidence="2 3">
    <name type="scientific">Streptomyces hawaiiensis</name>
    <dbReference type="NCBI Taxonomy" id="67305"/>
    <lineage>
        <taxon>Bacteria</taxon>
        <taxon>Bacillati</taxon>
        <taxon>Actinomycetota</taxon>
        <taxon>Actinomycetes</taxon>
        <taxon>Kitasatosporales</taxon>
        <taxon>Streptomycetaceae</taxon>
        <taxon>Streptomyces</taxon>
    </lineage>
</organism>
<dbReference type="EMBL" id="CP021978">
    <property type="protein sequence ID" value="QCD55981.1"/>
    <property type="molecule type" value="Genomic_DNA"/>
</dbReference>
<gene>
    <name evidence="2" type="ORF">CEB94_14750</name>
</gene>
<protein>
    <submittedName>
        <fullName evidence="2">Uncharacterized protein</fullName>
    </submittedName>
</protein>
<proteinExistence type="predicted"/>
<feature type="region of interest" description="Disordered" evidence="1">
    <location>
        <begin position="38"/>
        <end position="62"/>
    </location>
</feature>
<evidence type="ECO:0000256" key="1">
    <source>
        <dbReference type="SAM" id="MobiDB-lite"/>
    </source>
</evidence>
<feature type="compositionally biased region" description="Basic and acidic residues" evidence="1">
    <location>
        <begin position="45"/>
        <end position="57"/>
    </location>
</feature>
<name>A0A6G5RDU3_9ACTN</name>
<dbReference type="Proteomes" id="UP000495940">
    <property type="component" value="Chromosome"/>
</dbReference>
<keyword evidence="3" id="KW-1185">Reference proteome</keyword>
<evidence type="ECO:0000313" key="2">
    <source>
        <dbReference type="EMBL" id="QCD55981.1"/>
    </source>
</evidence>
<dbReference type="AlphaFoldDB" id="A0A6G5RDU3"/>
<accession>A0A6G5RDU3</accession>